<evidence type="ECO:0000313" key="8">
    <source>
        <dbReference type="Proteomes" id="UP001496627"/>
    </source>
</evidence>
<feature type="region of interest" description="Disordered" evidence="5">
    <location>
        <begin position="1"/>
        <end position="113"/>
    </location>
</feature>
<comment type="caution">
    <text evidence="7">The sequence shown here is derived from an EMBL/GenBank/DDBJ whole genome shotgun (WGS) entry which is preliminary data.</text>
</comment>
<dbReference type="RefSeq" id="WP_348862506.1">
    <property type="nucleotide sequence ID" value="NZ_JBEAAL010000003.1"/>
</dbReference>
<feature type="compositionally biased region" description="Basic and acidic residues" evidence="5">
    <location>
        <begin position="1"/>
        <end position="17"/>
    </location>
</feature>
<evidence type="ECO:0000313" key="7">
    <source>
        <dbReference type="EMBL" id="MEQ1404687.1"/>
    </source>
</evidence>
<gene>
    <name evidence="7" type="ORF">ABK249_07065</name>
</gene>
<evidence type="ECO:0000256" key="6">
    <source>
        <dbReference type="SAM" id="Phobius"/>
    </source>
</evidence>
<organism evidence="7 8">
    <name type="scientific">Neorhizobium phenanthreniclasticum</name>
    <dbReference type="NCBI Taxonomy" id="3157917"/>
    <lineage>
        <taxon>Bacteria</taxon>
        <taxon>Pseudomonadati</taxon>
        <taxon>Pseudomonadota</taxon>
        <taxon>Alphaproteobacteria</taxon>
        <taxon>Hyphomicrobiales</taxon>
        <taxon>Rhizobiaceae</taxon>
        <taxon>Rhizobium/Agrobacterium group</taxon>
        <taxon>Neorhizobium</taxon>
    </lineage>
</organism>
<keyword evidence="8" id="KW-1185">Reference proteome</keyword>
<evidence type="ECO:0000256" key="5">
    <source>
        <dbReference type="SAM" id="MobiDB-lite"/>
    </source>
</evidence>
<evidence type="ECO:0000256" key="1">
    <source>
        <dbReference type="ARBA" id="ARBA00004370"/>
    </source>
</evidence>
<dbReference type="InterPro" id="IPR019133">
    <property type="entry name" value="MIC60"/>
</dbReference>
<sequence>MVSEKPPRRSKAEKEPVTIDLTAEESDVVAEPVRSNDTDEPVTSAEQVAEASETSVEPQEAKGDITDEPVAPPSTTESSPIVEDDEIPEEPKSATVTPEPEPTPAPHPRTSPATSTLVAAGVFGGIVALALAGSMQYAGYLPAATRAPAVDITPVSSELAELRQEVAALRDRPASPAADTALADRVAALEASANAPVGGVSEQALAAMKTDVDTLRSAIESTASNGLAVEDRVKEIETRLNDRGPEQQIARAIAAAALKAAIDRGGSFETELQTFASVAGDDPAVADLQKFAAGGIPSRADLQREFPRMADAMLEAVVQPDPNQGIVDRLLSSAISVVKVRRVGDVQGDTPEAIVARLEEGLRNGNLQASAREWDALPEPAKVVSRDFKQKLDARIQVENLVGGTLTRAVAGTQG</sequence>
<dbReference type="Proteomes" id="UP001496627">
    <property type="component" value="Unassembled WGS sequence"/>
</dbReference>
<evidence type="ECO:0000256" key="4">
    <source>
        <dbReference type="ARBA" id="ARBA00023136"/>
    </source>
</evidence>
<dbReference type="Pfam" id="PF09731">
    <property type="entry name" value="Mitofilin"/>
    <property type="match status" value="1"/>
</dbReference>
<dbReference type="EMBL" id="JBEAAL010000003">
    <property type="protein sequence ID" value="MEQ1404687.1"/>
    <property type="molecule type" value="Genomic_DNA"/>
</dbReference>
<evidence type="ECO:0000256" key="2">
    <source>
        <dbReference type="ARBA" id="ARBA00022692"/>
    </source>
</evidence>
<accession>A0ABV0LYK7</accession>
<keyword evidence="2 6" id="KW-0812">Transmembrane</keyword>
<proteinExistence type="predicted"/>
<feature type="transmembrane region" description="Helical" evidence="6">
    <location>
        <begin position="117"/>
        <end position="138"/>
    </location>
</feature>
<comment type="subcellular location">
    <subcellularLocation>
        <location evidence="1">Membrane</location>
    </subcellularLocation>
</comment>
<feature type="compositionally biased region" description="Pro residues" evidence="5">
    <location>
        <begin position="99"/>
        <end position="109"/>
    </location>
</feature>
<evidence type="ECO:0000256" key="3">
    <source>
        <dbReference type="ARBA" id="ARBA00022989"/>
    </source>
</evidence>
<protein>
    <submittedName>
        <fullName evidence="7">Mitofilin family membrane protein</fullName>
    </submittedName>
</protein>
<name>A0ABV0LYK7_9HYPH</name>
<reference evidence="7 8" key="1">
    <citation type="submission" date="2024-05" db="EMBL/GenBank/DDBJ databases">
        <title>Neorhizobium sp. Rsf11, a plant growth promoting and heavy metal resistant PAH-degrader.</title>
        <authorList>
            <person name="Golubev S.N."/>
            <person name="Muratova A.Y."/>
            <person name="Markelova M.I."/>
        </authorList>
    </citation>
    <scope>NUCLEOTIDE SEQUENCE [LARGE SCALE GENOMIC DNA]</scope>
    <source>
        <strain evidence="7 8">Rsf11</strain>
    </source>
</reference>
<keyword evidence="4 6" id="KW-0472">Membrane</keyword>
<keyword evidence="3 6" id="KW-1133">Transmembrane helix</keyword>